<keyword evidence="2" id="KW-1185">Reference proteome</keyword>
<protein>
    <submittedName>
        <fullName evidence="1">Uncharacterized protein</fullName>
    </submittedName>
</protein>
<evidence type="ECO:0000313" key="2">
    <source>
        <dbReference type="Proteomes" id="UP000823775"/>
    </source>
</evidence>
<sequence>NWPPEGSVLQLQSSLSASKPQLCKNVRICNTLPTPPPLQLWMPVASKINLFQLASYIDLDFLKHSLDFISSWTAPTLVGVAVEVGKVVVVVDLVFGNMDMIGNIHMVDIGLAKDSKMVVGSTFEVVVVELVLDVCDVVEEWPFGKVVQDVDSLLRLGWVVHESFVALEKERCGIAIVLLPTDGIHVLYATSTNISLPPLLAAFRFLMVVQLTPYDPNVLDASVLWTESRDVGDGYRAVRMVNNINLNLDAWNADKSMEVSLMGPLLLFGNGGKETTGTSTGRSFPTLKSYNIVMQG</sequence>
<reference evidence="1 2" key="1">
    <citation type="journal article" date="2021" name="BMC Genomics">
        <title>Datura genome reveals duplications of psychoactive alkaloid biosynthetic genes and high mutation rate following tissue culture.</title>
        <authorList>
            <person name="Rajewski A."/>
            <person name="Carter-House D."/>
            <person name="Stajich J."/>
            <person name="Litt A."/>
        </authorList>
    </citation>
    <scope>NUCLEOTIDE SEQUENCE [LARGE SCALE GENOMIC DNA]</scope>
    <source>
        <strain evidence="1">AR-01</strain>
    </source>
</reference>
<comment type="caution">
    <text evidence="1">The sequence shown here is derived from an EMBL/GenBank/DDBJ whole genome shotgun (WGS) entry which is preliminary data.</text>
</comment>
<evidence type="ECO:0000313" key="1">
    <source>
        <dbReference type="EMBL" id="MCD7452796.1"/>
    </source>
</evidence>
<dbReference type="InterPro" id="IPR040249">
    <property type="entry name" value="Ricin_B-like_lectin_EULS3-like"/>
</dbReference>
<name>A0ABS8S167_DATST</name>
<accession>A0ABS8S167</accession>
<dbReference type="EMBL" id="JACEIK010000223">
    <property type="protein sequence ID" value="MCD7452796.1"/>
    <property type="molecule type" value="Genomic_DNA"/>
</dbReference>
<proteinExistence type="predicted"/>
<dbReference type="Proteomes" id="UP000823775">
    <property type="component" value="Unassembled WGS sequence"/>
</dbReference>
<gene>
    <name evidence="1" type="ORF">HAX54_018149</name>
</gene>
<organism evidence="1 2">
    <name type="scientific">Datura stramonium</name>
    <name type="common">Jimsonweed</name>
    <name type="synonym">Common thornapple</name>
    <dbReference type="NCBI Taxonomy" id="4076"/>
    <lineage>
        <taxon>Eukaryota</taxon>
        <taxon>Viridiplantae</taxon>
        <taxon>Streptophyta</taxon>
        <taxon>Embryophyta</taxon>
        <taxon>Tracheophyta</taxon>
        <taxon>Spermatophyta</taxon>
        <taxon>Magnoliopsida</taxon>
        <taxon>eudicotyledons</taxon>
        <taxon>Gunneridae</taxon>
        <taxon>Pentapetalae</taxon>
        <taxon>asterids</taxon>
        <taxon>lamiids</taxon>
        <taxon>Solanales</taxon>
        <taxon>Solanaceae</taxon>
        <taxon>Solanoideae</taxon>
        <taxon>Datureae</taxon>
        <taxon>Datura</taxon>
    </lineage>
</organism>
<dbReference type="PANTHER" id="PTHR31257:SF2">
    <property type="entry name" value="RICIN B-LIKE LECTIN EULS3"/>
    <property type="match status" value="1"/>
</dbReference>
<dbReference type="PANTHER" id="PTHR31257">
    <property type="entry name" value="RICIN B-LIKE LECTIN EULS3"/>
    <property type="match status" value="1"/>
</dbReference>
<feature type="non-terminal residue" evidence="1">
    <location>
        <position position="1"/>
    </location>
</feature>